<feature type="binding site" description="axial binding residue" evidence="7">
    <location>
        <position position="532"/>
    </location>
    <ligand>
        <name>heme</name>
        <dbReference type="ChEBI" id="CHEBI:30413"/>
    </ligand>
    <ligandPart>
        <name>Fe</name>
        <dbReference type="ChEBI" id="CHEBI:18248"/>
    </ligandPart>
</feature>
<evidence type="ECO:0000256" key="6">
    <source>
        <dbReference type="ARBA" id="ARBA00023033"/>
    </source>
</evidence>
<dbReference type="EMBL" id="AMYD01000489">
    <property type="protein sequence ID" value="EQB57470.1"/>
    <property type="molecule type" value="Genomic_DNA"/>
</dbReference>
<dbReference type="GO" id="GO:0020037">
    <property type="term" value="F:heme binding"/>
    <property type="evidence" value="ECO:0007669"/>
    <property type="project" value="InterPro"/>
</dbReference>
<dbReference type="PANTHER" id="PTHR24305:SF232">
    <property type="entry name" value="P450, PUTATIVE (EUROFUNG)-RELATED"/>
    <property type="match status" value="1"/>
</dbReference>
<proteinExistence type="inferred from homology"/>
<name>T0M921_COLGC</name>
<dbReference type="SUPFAM" id="SSF48264">
    <property type="entry name" value="Cytochrome P450"/>
    <property type="match status" value="1"/>
</dbReference>
<evidence type="ECO:0000256" key="2">
    <source>
        <dbReference type="ARBA" id="ARBA00010617"/>
    </source>
</evidence>
<keyword evidence="3 7" id="KW-0349">Heme</keyword>
<evidence type="ECO:0000256" key="1">
    <source>
        <dbReference type="ARBA" id="ARBA00001971"/>
    </source>
</evidence>
<dbReference type="AlphaFoldDB" id="T0M921"/>
<evidence type="ECO:0000256" key="8">
    <source>
        <dbReference type="RuleBase" id="RU000461"/>
    </source>
</evidence>
<dbReference type="PROSITE" id="PS00086">
    <property type="entry name" value="CYTOCHROME_P450"/>
    <property type="match status" value="1"/>
</dbReference>
<dbReference type="OMA" id="VPEMMGY"/>
<evidence type="ECO:0000313" key="10">
    <source>
        <dbReference type="EMBL" id="EQB57470.1"/>
    </source>
</evidence>
<keyword evidence="9" id="KW-0812">Transmembrane</keyword>
<evidence type="ECO:0000256" key="4">
    <source>
        <dbReference type="ARBA" id="ARBA00022723"/>
    </source>
</evidence>
<evidence type="ECO:0000313" key="11">
    <source>
        <dbReference type="Proteomes" id="UP000015530"/>
    </source>
</evidence>
<dbReference type="HOGENOM" id="CLU_025001_1_0_1"/>
<keyword evidence="9" id="KW-1133">Transmembrane helix</keyword>
<evidence type="ECO:0000256" key="7">
    <source>
        <dbReference type="PIRSR" id="PIRSR602403-1"/>
    </source>
</evidence>
<reference evidence="11" key="1">
    <citation type="journal article" date="2013" name="Mol. Plant Microbe Interact.">
        <title>Global aspects of pacC regulation of pathogenicity genes in Colletotrichum gloeosporioides as revealed by transcriptome analysis.</title>
        <authorList>
            <person name="Alkan N."/>
            <person name="Meng X."/>
            <person name="Friedlander G."/>
            <person name="Reuveni E."/>
            <person name="Sukno S."/>
            <person name="Sherman A."/>
            <person name="Thon M."/>
            <person name="Fluhr R."/>
            <person name="Prusky D."/>
        </authorList>
    </citation>
    <scope>NUCLEOTIDE SEQUENCE [LARGE SCALE GENOMIC DNA]</scope>
    <source>
        <strain evidence="11">Cg-14</strain>
    </source>
</reference>
<dbReference type="Pfam" id="PF00067">
    <property type="entry name" value="p450"/>
    <property type="match status" value="2"/>
</dbReference>
<dbReference type="PRINTS" id="PR00465">
    <property type="entry name" value="EP450IV"/>
</dbReference>
<dbReference type="InterPro" id="IPR002403">
    <property type="entry name" value="Cyt_P450_E_grp-IV"/>
</dbReference>
<evidence type="ECO:0000256" key="3">
    <source>
        <dbReference type="ARBA" id="ARBA00022617"/>
    </source>
</evidence>
<dbReference type="GO" id="GO:0005506">
    <property type="term" value="F:iron ion binding"/>
    <property type="evidence" value="ECO:0007669"/>
    <property type="project" value="InterPro"/>
</dbReference>
<keyword evidence="9" id="KW-0472">Membrane</keyword>
<protein>
    <recommendedName>
        <fullName evidence="12">Cytochrome P450</fullName>
    </recommendedName>
</protein>
<sequence>MDDIEMYWGSWFLNGWTFTAFSILLGFIAIRRVLLPKPLAGIPYNEKAASHVFGDIPEMMGYVLRTKRIFCWLTSLTTRHRSPIVQAFIKPGSLPWVVLTDPFESQDILLRRKEFDRSSFFGELIGGILPEQHIQFRSADPKFKRPRNLINHLMAPTFITQVSAPEVYKSISTLIKVWQVKCEQAKGRPFSAHHDITHAALDSIFASSFGLPESQSITMQQLNAVEHSAPEILGGTDEETVFAEGTIPDLFAAVLALTNSVTDTQLSPAPVLTSWVLRKFPYMKKATAVKDGYIRDRITESVQLIEGGKTEPWSALHSVLLREREVAVKENRKPDYYKRSIFDEFFGFMMAGHDTSATAMAWGVKYLADNPASQDRLRNALRAALPEAVKEKRAPTYQELIKAHVPYLDAMVEEVLRHSGPIAFVVREALQDTTVLGRHIPKGTNVFLMANGPGYLEHNMPVDDNSRSPGARRDQNKALTGAWADGDIAAFRPERWLKNDGKNDGNAKDESDGVFDPMAGPTLAFGLGPRGCFGKRLGLQTLKIEFALIVWHFQLLPLPAKLNEYEGIQRFAREPTQCYVRLKNVV</sequence>
<feature type="transmembrane region" description="Helical" evidence="9">
    <location>
        <begin position="6"/>
        <end position="30"/>
    </location>
</feature>
<dbReference type="GO" id="GO:0016705">
    <property type="term" value="F:oxidoreductase activity, acting on paired donors, with incorporation or reduction of molecular oxygen"/>
    <property type="evidence" value="ECO:0007669"/>
    <property type="project" value="InterPro"/>
</dbReference>
<evidence type="ECO:0000256" key="9">
    <source>
        <dbReference type="SAM" id="Phobius"/>
    </source>
</evidence>
<dbReference type="GO" id="GO:0004497">
    <property type="term" value="F:monooxygenase activity"/>
    <property type="evidence" value="ECO:0007669"/>
    <property type="project" value="UniProtKB-KW"/>
</dbReference>
<accession>T0M921</accession>
<comment type="caution">
    <text evidence="10">The sequence shown here is derived from an EMBL/GenBank/DDBJ whole genome shotgun (WGS) entry which is preliminary data.</text>
</comment>
<dbReference type="OrthoDB" id="1470350at2759"/>
<evidence type="ECO:0000256" key="5">
    <source>
        <dbReference type="ARBA" id="ARBA00023004"/>
    </source>
</evidence>
<dbReference type="InterPro" id="IPR001128">
    <property type="entry name" value="Cyt_P450"/>
</dbReference>
<keyword evidence="6 8" id="KW-0503">Monooxygenase</keyword>
<dbReference type="eggNOG" id="KOG0157">
    <property type="taxonomic scope" value="Eukaryota"/>
</dbReference>
<comment type="cofactor">
    <cofactor evidence="1 7">
        <name>heme</name>
        <dbReference type="ChEBI" id="CHEBI:30413"/>
    </cofactor>
</comment>
<dbReference type="PANTHER" id="PTHR24305">
    <property type="entry name" value="CYTOCHROME P450"/>
    <property type="match status" value="1"/>
</dbReference>
<organism evidence="10 11">
    <name type="scientific">Colletotrichum gloeosporioides (strain Cg-14)</name>
    <name type="common">Anthracnose fungus</name>
    <name type="synonym">Glomerella cingulata</name>
    <dbReference type="NCBI Taxonomy" id="1237896"/>
    <lineage>
        <taxon>Eukaryota</taxon>
        <taxon>Fungi</taxon>
        <taxon>Dikarya</taxon>
        <taxon>Ascomycota</taxon>
        <taxon>Pezizomycotina</taxon>
        <taxon>Sordariomycetes</taxon>
        <taxon>Hypocreomycetidae</taxon>
        <taxon>Glomerellales</taxon>
        <taxon>Glomerellaceae</taxon>
        <taxon>Colletotrichum</taxon>
        <taxon>Colletotrichum gloeosporioides species complex</taxon>
    </lineage>
</organism>
<comment type="similarity">
    <text evidence="2 8">Belongs to the cytochrome P450 family.</text>
</comment>
<dbReference type="InterPro" id="IPR036396">
    <property type="entry name" value="Cyt_P450_sf"/>
</dbReference>
<dbReference type="InterPro" id="IPR017972">
    <property type="entry name" value="Cyt_P450_CS"/>
</dbReference>
<keyword evidence="4 7" id="KW-0479">Metal-binding</keyword>
<evidence type="ECO:0008006" key="12">
    <source>
        <dbReference type="Google" id="ProtNLM"/>
    </source>
</evidence>
<dbReference type="InterPro" id="IPR050121">
    <property type="entry name" value="Cytochrome_P450_monoxygenase"/>
</dbReference>
<dbReference type="Gene3D" id="1.10.630.10">
    <property type="entry name" value="Cytochrome P450"/>
    <property type="match status" value="1"/>
</dbReference>
<keyword evidence="5 7" id="KW-0408">Iron</keyword>
<keyword evidence="8" id="KW-0560">Oxidoreductase</keyword>
<dbReference type="Proteomes" id="UP000015530">
    <property type="component" value="Unassembled WGS sequence"/>
</dbReference>
<gene>
    <name evidence="10" type="ORF">CGLO_02395</name>
</gene>
<dbReference type="PRINTS" id="PR00385">
    <property type="entry name" value="P450"/>
</dbReference>
<dbReference type="STRING" id="1237896.T0M921"/>